<evidence type="ECO:0000313" key="3">
    <source>
        <dbReference type="Proteomes" id="UP000183988"/>
    </source>
</evidence>
<protein>
    <submittedName>
        <fullName evidence="2">Uncharacterized protein</fullName>
    </submittedName>
</protein>
<proteinExistence type="predicted"/>
<evidence type="ECO:0000256" key="1">
    <source>
        <dbReference type="SAM" id="Phobius"/>
    </source>
</evidence>
<keyword evidence="3" id="KW-1185">Reference proteome</keyword>
<keyword evidence="1" id="KW-1133">Transmembrane helix</keyword>
<dbReference type="AlphaFoldDB" id="A0A1M5J1E2"/>
<sequence>MIRKNYNSLMGMVIALLDLFLCKVLSYMFMEKMAYTQWVSLKMENTKASAKTRGWSVFYARASDKT</sequence>
<gene>
    <name evidence="2" type="ORF">SAMN05216225_102741</name>
</gene>
<name>A0A1M5J1E2_9BACI</name>
<reference evidence="2 3" key="1">
    <citation type="submission" date="2016-11" db="EMBL/GenBank/DDBJ databases">
        <authorList>
            <person name="Jaros S."/>
            <person name="Januszkiewicz K."/>
            <person name="Wedrychowicz H."/>
        </authorList>
    </citation>
    <scope>NUCLEOTIDE SEQUENCE [LARGE SCALE GENOMIC DNA]</scope>
    <source>
        <strain evidence="2 3">IBRC-M 10683</strain>
    </source>
</reference>
<organism evidence="2 3">
    <name type="scientific">Ornithinibacillus halophilus</name>
    <dbReference type="NCBI Taxonomy" id="930117"/>
    <lineage>
        <taxon>Bacteria</taxon>
        <taxon>Bacillati</taxon>
        <taxon>Bacillota</taxon>
        <taxon>Bacilli</taxon>
        <taxon>Bacillales</taxon>
        <taxon>Bacillaceae</taxon>
        <taxon>Ornithinibacillus</taxon>
    </lineage>
</organism>
<feature type="transmembrane region" description="Helical" evidence="1">
    <location>
        <begin position="12"/>
        <end position="30"/>
    </location>
</feature>
<dbReference type="EMBL" id="FQVW01000027">
    <property type="protein sequence ID" value="SHG34407.1"/>
    <property type="molecule type" value="Genomic_DNA"/>
</dbReference>
<dbReference type="STRING" id="930117.SAMN05216225_102741"/>
<keyword evidence="1" id="KW-0812">Transmembrane</keyword>
<keyword evidence="1" id="KW-0472">Membrane</keyword>
<accession>A0A1M5J1E2</accession>
<evidence type="ECO:0000313" key="2">
    <source>
        <dbReference type="EMBL" id="SHG34407.1"/>
    </source>
</evidence>
<dbReference type="Proteomes" id="UP000183988">
    <property type="component" value="Unassembled WGS sequence"/>
</dbReference>